<protein>
    <recommendedName>
        <fullName evidence="3">Peptidase M20 dimerisation domain-containing protein</fullName>
    </recommendedName>
</protein>
<dbReference type="Proteomes" id="UP000695562">
    <property type="component" value="Unassembled WGS sequence"/>
</dbReference>
<gene>
    <name evidence="4" type="ORF">CYY_004797</name>
</gene>
<evidence type="ECO:0000259" key="3">
    <source>
        <dbReference type="Pfam" id="PF07687"/>
    </source>
</evidence>
<dbReference type="GO" id="GO:0016787">
    <property type="term" value="F:hydrolase activity"/>
    <property type="evidence" value="ECO:0007669"/>
    <property type="project" value="UniProtKB-KW"/>
</dbReference>
<reference evidence="4" key="1">
    <citation type="submission" date="2020-01" db="EMBL/GenBank/DDBJ databases">
        <title>Development of genomics and gene disruption for Polysphondylium violaceum indicates a role for the polyketide synthase stlB in stalk morphogenesis.</title>
        <authorList>
            <person name="Narita B."/>
            <person name="Kawabe Y."/>
            <person name="Kin K."/>
            <person name="Saito T."/>
            <person name="Gibbs R."/>
            <person name="Kuspa A."/>
            <person name="Muzny D."/>
            <person name="Queller D."/>
            <person name="Richards S."/>
            <person name="Strassman J."/>
            <person name="Sucgang R."/>
            <person name="Worley K."/>
            <person name="Schaap P."/>
        </authorList>
    </citation>
    <scope>NUCLEOTIDE SEQUENCE</scope>
    <source>
        <strain evidence="4">QSvi11</strain>
    </source>
</reference>
<proteinExistence type="predicted"/>
<evidence type="ECO:0000313" key="5">
    <source>
        <dbReference type="Proteomes" id="UP000695562"/>
    </source>
</evidence>
<dbReference type="InterPro" id="IPR011650">
    <property type="entry name" value="Peptidase_M20_dimer"/>
</dbReference>
<dbReference type="Pfam" id="PF01546">
    <property type="entry name" value="Peptidase_M20"/>
    <property type="match status" value="1"/>
</dbReference>
<dbReference type="PANTHER" id="PTHR43808">
    <property type="entry name" value="ACETYLORNITHINE DEACETYLASE"/>
    <property type="match status" value="1"/>
</dbReference>
<dbReference type="Gene3D" id="3.30.70.360">
    <property type="match status" value="1"/>
</dbReference>
<dbReference type="GO" id="GO:0046872">
    <property type="term" value="F:metal ion binding"/>
    <property type="evidence" value="ECO:0007669"/>
    <property type="project" value="UniProtKB-KW"/>
</dbReference>
<dbReference type="Pfam" id="PF07687">
    <property type="entry name" value="M20_dimer"/>
    <property type="match status" value="1"/>
</dbReference>
<feature type="domain" description="Peptidase M20 dimerisation" evidence="3">
    <location>
        <begin position="200"/>
        <end position="313"/>
    </location>
</feature>
<dbReference type="InterPro" id="IPR050072">
    <property type="entry name" value="Peptidase_M20A"/>
</dbReference>
<comment type="caution">
    <text evidence="4">The sequence shown here is derived from an EMBL/GenBank/DDBJ whole genome shotgun (WGS) entry which is preliminary data.</text>
</comment>
<organism evidence="4 5">
    <name type="scientific">Polysphondylium violaceum</name>
    <dbReference type="NCBI Taxonomy" id="133409"/>
    <lineage>
        <taxon>Eukaryota</taxon>
        <taxon>Amoebozoa</taxon>
        <taxon>Evosea</taxon>
        <taxon>Eumycetozoa</taxon>
        <taxon>Dictyostelia</taxon>
        <taxon>Dictyosteliales</taxon>
        <taxon>Dictyosteliaceae</taxon>
        <taxon>Polysphondylium</taxon>
    </lineage>
</organism>
<keyword evidence="5" id="KW-1185">Reference proteome</keyword>
<dbReference type="InterPro" id="IPR036264">
    <property type="entry name" value="Bact_exopeptidase_dim_dom"/>
</dbReference>
<dbReference type="SUPFAM" id="SSF55031">
    <property type="entry name" value="Bacterial exopeptidase dimerisation domain"/>
    <property type="match status" value="1"/>
</dbReference>
<name>A0A8J4PWA7_9MYCE</name>
<evidence type="ECO:0000313" key="4">
    <source>
        <dbReference type="EMBL" id="KAF2073909.1"/>
    </source>
</evidence>
<evidence type="ECO:0000256" key="1">
    <source>
        <dbReference type="ARBA" id="ARBA00022723"/>
    </source>
</evidence>
<dbReference type="AlphaFoldDB" id="A0A8J4PWA7"/>
<dbReference type="Gene3D" id="3.40.630.10">
    <property type="entry name" value="Zn peptidases"/>
    <property type="match status" value="2"/>
</dbReference>
<dbReference type="SUPFAM" id="SSF53187">
    <property type="entry name" value="Zn-dependent exopeptidases"/>
    <property type="match status" value="1"/>
</dbReference>
<evidence type="ECO:0000256" key="2">
    <source>
        <dbReference type="ARBA" id="ARBA00022801"/>
    </source>
</evidence>
<keyword evidence="1" id="KW-0479">Metal-binding</keyword>
<dbReference type="EMBL" id="AJWJ01000176">
    <property type="protein sequence ID" value="KAF2073909.1"/>
    <property type="molecule type" value="Genomic_DNA"/>
</dbReference>
<keyword evidence="2" id="KW-0378">Hydrolase</keyword>
<dbReference type="InterPro" id="IPR002933">
    <property type="entry name" value="Peptidase_M20"/>
</dbReference>
<accession>A0A8J4PWA7</accession>
<sequence length="436" mass="48242">MTKAVTSYELNEKRFLDLLTLLIGETKTLQNRPPQLVPVEDNAGRHVLKALEPYTKEKGGVLKVERVAFAEGRGNILIEYPGTVENKTISFVGSHLDVVPADPTKWDRDPFKLVIEGDKLYGRGTTDCLGHVALLTDLFIQLATEKPALKHSICAVFIVSEENDDIPNIGVDELDRAGKINHLKNGPVYWVDSADMQPTIGTGGAQTWNLTAYGKNMHSAMPNRTVNSLELVNEALAEVQARFYKAFPAHPDEKKYNYDISSTMKPTLWKPIVGSFNTIPGEATIQGDIRLTPFYDMAKCREAIEGFVKDINEHITDLRSRGPFSKYSVPEEGVVGHVKITWNSLGDSGLACDIDSNGYKALGQATKEVLGELKPVSTCGTLPLVRELKDSGFDIQITGFGKEETYHADNEYASLNDFKKAVKILTRTIELLENTL</sequence>
<dbReference type="PANTHER" id="PTHR43808:SF3">
    <property type="entry name" value="ACETYLORNITHINE DEACETYLASE"/>
    <property type="match status" value="1"/>
</dbReference>
<dbReference type="OrthoDB" id="7832001at2759"/>